<dbReference type="PROSITE" id="PS00211">
    <property type="entry name" value="ABC_TRANSPORTER_1"/>
    <property type="match status" value="1"/>
</dbReference>
<proteinExistence type="predicted"/>
<dbReference type="AlphaFoldDB" id="A0A448ZSX5"/>
<dbReference type="Gene3D" id="1.20.1560.10">
    <property type="entry name" value="ABC transporter type 1, transmembrane domain"/>
    <property type="match status" value="3"/>
</dbReference>
<evidence type="ECO:0000259" key="10">
    <source>
        <dbReference type="PROSITE" id="PS50893"/>
    </source>
</evidence>
<dbReference type="Pfam" id="PF00005">
    <property type="entry name" value="ABC_tran"/>
    <property type="match status" value="1"/>
</dbReference>
<evidence type="ECO:0000256" key="5">
    <source>
        <dbReference type="ARBA" id="ARBA00022840"/>
    </source>
</evidence>
<dbReference type="PROSITE" id="PS50929">
    <property type="entry name" value="ABC_TM1F"/>
    <property type="match status" value="2"/>
</dbReference>
<gene>
    <name evidence="12" type="ORF">PSNMU_V1.4_AUG-EV-PASAV3_0122940</name>
</gene>
<dbReference type="InterPro" id="IPR044726">
    <property type="entry name" value="ABCC_6TM_D2"/>
</dbReference>
<dbReference type="InterPro" id="IPR017871">
    <property type="entry name" value="ABC_transporter-like_CS"/>
</dbReference>
<keyword evidence="6 9" id="KW-1133">Transmembrane helix</keyword>
<dbReference type="CDD" id="cd18580">
    <property type="entry name" value="ABC_6TM_ABCC_D2"/>
    <property type="match status" value="1"/>
</dbReference>
<dbReference type="SUPFAM" id="SSF90123">
    <property type="entry name" value="ABC transporter transmembrane region"/>
    <property type="match status" value="2"/>
</dbReference>
<evidence type="ECO:0000259" key="11">
    <source>
        <dbReference type="PROSITE" id="PS50929"/>
    </source>
</evidence>
<keyword evidence="13" id="KW-1185">Reference proteome</keyword>
<keyword evidence="7 9" id="KW-0472">Membrane</keyword>
<evidence type="ECO:0000256" key="3">
    <source>
        <dbReference type="ARBA" id="ARBA00022692"/>
    </source>
</evidence>
<evidence type="ECO:0000313" key="13">
    <source>
        <dbReference type="Proteomes" id="UP000291116"/>
    </source>
</evidence>
<evidence type="ECO:0000256" key="6">
    <source>
        <dbReference type="ARBA" id="ARBA00022989"/>
    </source>
</evidence>
<feature type="domain" description="ABC transmembrane type-1" evidence="11">
    <location>
        <begin position="632"/>
        <end position="760"/>
    </location>
</feature>
<dbReference type="GO" id="GO:0016020">
    <property type="term" value="C:membrane"/>
    <property type="evidence" value="ECO:0007669"/>
    <property type="project" value="UniProtKB-SubCell"/>
</dbReference>
<dbReference type="Pfam" id="PF00664">
    <property type="entry name" value="ABC_membrane"/>
    <property type="match status" value="2"/>
</dbReference>
<dbReference type="FunFam" id="3.40.50.300:FF:000997">
    <property type="entry name" value="Multidrug resistance-associated protein 1"/>
    <property type="match status" value="1"/>
</dbReference>
<keyword evidence="2" id="KW-0813">Transport</keyword>
<dbReference type="OrthoDB" id="6500128at2759"/>
<evidence type="ECO:0000256" key="9">
    <source>
        <dbReference type="SAM" id="Phobius"/>
    </source>
</evidence>
<dbReference type="Gene3D" id="3.40.50.300">
    <property type="entry name" value="P-loop containing nucleotide triphosphate hydrolases"/>
    <property type="match status" value="1"/>
</dbReference>
<dbReference type="InterPro" id="IPR036640">
    <property type="entry name" value="ABC1_TM_sf"/>
</dbReference>
<dbReference type="InterPro" id="IPR003439">
    <property type="entry name" value="ABC_transporter-like_ATP-bd"/>
</dbReference>
<dbReference type="PROSITE" id="PS50893">
    <property type="entry name" value="ABC_TRANSPORTER_2"/>
    <property type="match status" value="1"/>
</dbReference>
<dbReference type="PANTHER" id="PTHR24223">
    <property type="entry name" value="ATP-BINDING CASSETTE SUB-FAMILY C"/>
    <property type="match status" value="1"/>
</dbReference>
<evidence type="ECO:0000256" key="7">
    <source>
        <dbReference type="ARBA" id="ARBA00023136"/>
    </source>
</evidence>
<dbReference type="EMBL" id="CAACVS010000689">
    <property type="protein sequence ID" value="VEU45142.1"/>
    <property type="molecule type" value="Genomic_DNA"/>
</dbReference>
<dbReference type="GO" id="GO:0005524">
    <property type="term" value="F:ATP binding"/>
    <property type="evidence" value="ECO:0007669"/>
    <property type="project" value="UniProtKB-KW"/>
</dbReference>
<feature type="transmembrane region" description="Helical" evidence="9">
    <location>
        <begin position="12"/>
        <end position="34"/>
    </location>
</feature>
<evidence type="ECO:0000256" key="8">
    <source>
        <dbReference type="SAM" id="MobiDB-lite"/>
    </source>
</evidence>
<dbReference type="CDD" id="cd18579">
    <property type="entry name" value="ABC_6TM_ABCC_D1"/>
    <property type="match status" value="1"/>
</dbReference>
<dbReference type="InterPro" id="IPR003593">
    <property type="entry name" value="AAA+_ATPase"/>
</dbReference>
<dbReference type="GO" id="GO:0140359">
    <property type="term" value="F:ABC-type transporter activity"/>
    <property type="evidence" value="ECO:0007669"/>
    <property type="project" value="InterPro"/>
</dbReference>
<feature type="domain" description="ABC transmembrane type-1" evidence="11">
    <location>
        <begin position="1"/>
        <end position="182"/>
    </location>
</feature>
<comment type="subcellular location">
    <subcellularLocation>
        <location evidence="1">Membrane</location>
        <topology evidence="1">Multi-pass membrane protein</topology>
    </subcellularLocation>
</comment>
<reference evidence="12 13" key="1">
    <citation type="submission" date="2019-01" db="EMBL/GenBank/DDBJ databases">
        <authorList>
            <person name="Ferrante I. M."/>
        </authorList>
    </citation>
    <scope>NUCLEOTIDE SEQUENCE [LARGE SCALE GENOMIC DNA]</scope>
    <source>
        <strain evidence="12 13">B856</strain>
    </source>
</reference>
<dbReference type="InterPro" id="IPR011527">
    <property type="entry name" value="ABC1_TM_dom"/>
</dbReference>
<feature type="transmembrane region" description="Helical" evidence="9">
    <location>
        <begin position="628"/>
        <end position="648"/>
    </location>
</feature>
<feature type="compositionally biased region" description="Low complexity" evidence="8">
    <location>
        <begin position="573"/>
        <end position="590"/>
    </location>
</feature>
<dbReference type="InterPro" id="IPR044746">
    <property type="entry name" value="ABCC_6TM_D1"/>
</dbReference>
<name>A0A448ZSX5_9STRA</name>
<keyword evidence="3 9" id="KW-0812">Transmembrane</keyword>
<evidence type="ECO:0000256" key="1">
    <source>
        <dbReference type="ARBA" id="ARBA00004141"/>
    </source>
</evidence>
<feature type="transmembrane region" description="Helical" evidence="9">
    <location>
        <begin position="166"/>
        <end position="187"/>
    </location>
</feature>
<dbReference type="InterPro" id="IPR050173">
    <property type="entry name" value="ABC_transporter_C-like"/>
</dbReference>
<feature type="transmembrane region" description="Helical" evidence="9">
    <location>
        <begin position="40"/>
        <end position="59"/>
    </location>
</feature>
<feature type="transmembrane region" description="Helical" evidence="9">
    <location>
        <begin position="676"/>
        <end position="695"/>
    </location>
</feature>
<keyword evidence="5" id="KW-0067">ATP-binding</keyword>
<evidence type="ECO:0000256" key="4">
    <source>
        <dbReference type="ARBA" id="ARBA00022741"/>
    </source>
</evidence>
<accession>A0A448ZSX5</accession>
<feature type="domain" description="ABC transporter" evidence="10">
    <location>
        <begin position="289"/>
        <end position="524"/>
    </location>
</feature>
<evidence type="ECO:0000256" key="2">
    <source>
        <dbReference type="ARBA" id="ARBA00022448"/>
    </source>
</evidence>
<feature type="region of interest" description="Disordered" evidence="8">
    <location>
        <begin position="573"/>
        <end position="603"/>
    </location>
</feature>
<dbReference type="GO" id="GO:0016887">
    <property type="term" value="F:ATP hydrolysis activity"/>
    <property type="evidence" value="ECO:0007669"/>
    <property type="project" value="InterPro"/>
</dbReference>
<dbReference type="CDD" id="cd03250">
    <property type="entry name" value="ABCC_MRP_domain1"/>
    <property type="match status" value="1"/>
</dbReference>
<dbReference type="SMART" id="SM00382">
    <property type="entry name" value="AAA"/>
    <property type="match status" value="1"/>
</dbReference>
<keyword evidence="4" id="KW-0547">Nucleotide-binding</keyword>
<evidence type="ECO:0008006" key="14">
    <source>
        <dbReference type="Google" id="ProtNLM"/>
    </source>
</evidence>
<sequence>MMGTDVGKIVMLSEYAIQGISAPVTMVLAVFYLWQLLSFASLGGIFFIILSVPLTANITKRMGKLMMGLMKVKDDRVNCNQEVLTNMKTVKLQAWEDSFRSKTEDLRKLEIDQLWRYKIAGSIFGVVSSAIPMMVAVSSFGIYVTILGHSMDAATALTSISVFNLLSFPLGIFPFILNLGVEANVCLERIQKFLIAPNVERVRRLTDEDRNESAGDACVAIDIMNATFSYHGFSKNGDGSKKLSIRSKLGQKEEELLLAKAMLSDVEEHLAKLEGRTSCQYGTANTDGGLSDDFNDGFKNILPLRRISFKCNEGDFIAVVGEVGSGKTTLLKSILGEVQKVSGELGVRGTIAYFSQNPFIMNDTVKGNILFGKSSENIDHDLYKVAVKSACLEHDLKLLSAGDQTEIGEKGVNLSGGQKARVAIGRAVYRDADISLLDDCLSAVDAHVGRDLFDKCIVDVLLKDRIKRGRRKKRTVVLVTNALQYLSHPKVDRIVVLKDGLIAESGTYDTLVNTDGSVFRSMLDTFKDSMEQENDTDVDEDELIEEEILSDLLHDLNDLEHVEERRRSSILSRSSSSRRVTSRRSSSCRMSSRRSVEGPKIVGKGTTLTTSEAAESQIGKVEWKVYSAWAKAAGGVWVVIPLFLAFIAQQGLDFLQRFWLTQFWGTSGAKDMGSQLFYLSVYTLLYLTGIAVNFLKSIMPVLFGLKASKKFFSALLGSMLTAPMSFFDTTPTGRLVNRFSKDINTVDETLVSNFKNFAGAYYKQQHTYFSRSNRELKRIDSTSRSPIYSLFGEALNGYGTIRAFEAGPALSSRMSNFIDRQQHAYYLLR</sequence>
<organism evidence="12 13">
    <name type="scientific">Pseudo-nitzschia multistriata</name>
    <dbReference type="NCBI Taxonomy" id="183589"/>
    <lineage>
        <taxon>Eukaryota</taxon>
        <taxon>Sar</taxon>
        <taxon>Stramenopiles</taxon>
        <taxon>Ochrophyta</taxon>
        <taxon>Bacillariophyta</taxon>
        <taxon>Bacillariophyceae</taxon>
        <taxon>Bacillariophycidae</taxon>
        <taxon>Bacillariales</taxon>
        <taxon>Bacillariaceae</taxon>
        <taxon>Pseudo-nitzschia</taxon>
    </lineage>
</organism>
<dbReference type="SUPFAM" id="SSF52540">
    <property type="entry name" value="P-loop containing nucleoside triphosphate hydrolases"/>
    <property type="match status" value="1"/>
</dbReference>
<evidence type="ECO:0000313" key="12">
    <source>
        <dbReference type="EMBL" id="VEU45142.1"/>
    </source>
</evidence>
<feature type="transmembrane region" description="Helical" evidence="9">
    <location>
        <begin position="123"/>
        <end position="146"/>
    </location>
</feature>
<protein>
    <recommendedName>
        <fullName evidence="14">ABC transmembrane type-1 domain-containing protein</fullName>
    </recommendedName>
</protein>
<dbReference type="InterPro" id="IPR027417">
    <property type="entry name" value="P-loop_NTPase"/>
</dbReference>
<dbReference type="Proteomes" id="UP000291116">
    <property type="component" value="Unassembled WGS sequence"/>
</dbReference>